<dbReference type="RefSeq" id="WP_166822320.1">
    <property type="nucleotide sequence ID" value="NZ_JAAOLX010000002.1"/>
</dbReference>
<dbReference type="Pfam" id="PF01809">
    <property type="entry name" value="YidD"/>
    <property type="match status" value="1"/>
</dbReference>
<dbReference type="EMBL" id="JAAOLX010000002">
    <property type="protein sequence ID" value="NHQ85244.1"/>
    <property type="molecule type" value="Genomic_DNA"/>
</dbReference>
<organism evidence="1 2">
    <name type="scientific">Iodobacter violaceini</name>
    <dbReference type="NCBI Taxonomy" id="3044271"/>
    <lineage>
        <taxon>Bacteria</taxon>
        <taxon>Pseudomonadati</taxon>
        <taxon>Pseudomonadota</taxon>
        <taxon>Betaproteobacteria</taxon>
        <taxon>Neisseriales</taxon>
        <taxon>Chitinibacteraceae</taxon>
        <taxon>Iodobacter</taxon>
    </lineage>
</organism>
<reference evidence="1 2" key="1">
    <citation type="submission" date="2020-03" db="EMBL/GenBank/DDBJ databases">
        <title>Draft genome sequence of environmentally isolated violet-colored cultures.</title>
        <authorList>
            <person name="Wilson H.S."/>
        </authorList>
    </citation>
    <scope>NUCLEOTIDE SEQUENCE [LARGE SCALE GENOMIC DNA]</scope>
    <source>
        <strain evidence="1 2">HSC-16F04</strain>
    </source>
</reference>
<dbReference type="SMART" id="SM01234">
    <property type="entry name" value="Haemolytic"/>
    <property type="match status" value="1"/>
</dbReference>
<sequence length="129" mass="15141">MRNILLLFIRFYKKYISPYKGFCCAYHFHTGRASCSTLGFRAIRRHGAWAGIVILRQRMIRCGQIYHLHTPLQRRPAIAQRGDCDCDLPGDISFDDVCDCLNCCNGCDWPRRKQKSANTLQKKSRWRRQ</sequence>
<evidence type="ECO:0000313" key="1">
    <source>
        <dbReference type="EMBL" id="NHQ85244.1"/>
    </source>
</evidence>
<dbReference type="Proteomes" id="UP000712570">
    <property type="component" value="Unassembled WGS sequence"/>
</dbReference>
<accession>A0ABX0KT85</accession>
<name>A0ABX0KT85_9NEIS</name>
<dbReference type="NCBIfam" id="TIGR00278">
    <property type="entry name" value="membrane protein insertion efficiency factor YidD"/>
    <property type="match status" value="1"/>
</dbReference>
<protein>
    <submittedName>
        <fullName evidence="1">Membrane protein insertion efficiency factor YidD</fullName>
    </submittedName>
</protein>
<gene>
    <name evidence="1" type="ORF">HA050_03855</name>
</gene>
<proteinExistence type="predicted"/>
<comment type="caution">
    <text evidence="1">The sequence shown here is derived from an EMBL/GenBank/DDBJ whole genome shotgun (WGS) entry which is preliminary data.</text>
</comment>
<dbReference type="InterPro" id="IPR002696">
    <property type="entry name" value="Membr_insert_effic_factor_YidD"/>
</dbReference>
<keyword evidence="2" id="KW-1185">Reference proteome</keyword>
<evidence type="ECO:0000313" key="2">
    <source>
        <dbReference type="Proteomes" id="UP000712570"/>
    </source>
</evidence>